<sequence>MAVDARTATRRDTAQAGAPRRRRRIQWVGYLYILPALAVLTVFLLVPLGQCVQISLYHWDGLSPATWAGVANYVDLARDPVLRSGFGHTLVLVVGFAVLPILFALTLVAVMGRAVKLRGLSVYRVVLFLPQVIASVVVATSWVAIYAPDGVLNGFLALIGLKMVTRPWLGDFGTALPAVGLIGTWVEIGLCLVLFLAGVAQIPRELYEAARLDGAGIVREFFAVTLPGLRGQIAVALTLTVIAAFKTFDLVYVTTHGGPGTSTVVPAYLIYDRAFNLSQVGSACAVGVVLTAVILVITLVINRVSGGGE</sequence>
<dbReference type="GO" id="GO:0055085">
    <property type="term" value="P:transmembrane transport"/>
    <property type="evidence" value="ECO:0007669"/>
    <property type="project" value="InterPro"/>
</dbReference>
<comment type="subcellular location">
    <subcellularLocation>
        <location evidence="1 7">Cell membrane</location>
        <topology evidence="1 7">Multi-pass membrane protein</topology>
    </subcellularLocation>
</comment>
<dbReference type="EMBL" id="BOMB01000001">
    <property type="protein sequence ID" value="GID09449.1"/>
    <property type="molecule type" value="Genomic_DNA"/>
</dbReference>
<feature type="transmembrane region" description="Helical" evidence="7">
    <location>
        <begin position="221"/>
        <end position="245"/>
    </location>
</feature>
<comment type="similarity">
    <text evidence="7">Belongs to the binding-protein-dependent transport system permease family.</text>
</comment>
<feature type="transmembrane region" description="Helical" evidence="7">
    <location>
        <begin position="86"/>
        <end position="110"/>
    </location>
</feature>
<evidence type="ECO:0000256" key="3">
    <source>
        <dbReference type="ARBA" id="ARBA00022475"/>
    </source>
</evidence>
<proteinExistence type="inferred from homology"/>
<dbReference type="Gene3D" id="1.10.3720.10">
    <property type="entry name" value="MetI-like"/>
    <property type="match status" value="1"/>
</dbReference>
<evidence type="ECO:0000313" key="9">
    <source>
        <dbReference type="EMBL" id="GID09449.1"/>
    </source>
</evidence>
<evidence type="ECO:0000256" key="7">
    <source>
        <dbReference type="RuleBase" id="RU363032"/>
    </source>
</evidence>
<name>A0A8J3NBK5_9ACTN</name>
<keyword evidence="10" id="KW-1185">Reference proteome</keyword>
<dbReference type="PANTHER" id="PTHR30193:SF41">
    <property type="entry name" value="DIACETYLCHITOBIOSE UPTAKE SYSTEM PERMEASE PROTEIN NGCF"/>
    <property type="match status" value="1"/>
</dbReference>
<feature type="transmembrane region" description="Helical" evidence="7">
    <location>
        <begin position="30"/>
        <end position="49"/>
    </location>
</feature>
<comment type="caution">
    <text evidence="9">The sequence shown here is derived from an EMBL/GenBank/DDBJ whole genome shotgun (WGS) entry which is preliminary data.</text>
</comment>
<evidence type="ECO:0000256" key="4">
    <source>
        <dbReference type="ARBA" id="ARBA00022692"/>
    </source>
</evidence>
<dbReference type="PROSITE" id="PS50928">
    <property type="entry name" value="ABC_TM1"/>
    <property type="match status" value="1"/>
</dbReference>
<accession>A0A8J3NBK5</accession>
<dbReference type="AlphaFoldDB" id="A0A8J3NBK5"/>
<dbReference type="Proteomes" id="UP000612808">
    <property type="component" value="Unassembled WGS sequence"/>
</dbReference>
<evidence type="ECO:0000256" key="6">
    <source>
        <dbReference type="ARBA" id="ARBA00023136"/>
    </source>
</evidence>
<keyword evidence="5 7" id="KW-1133">Transmembrane helix</keyword>
<keyword evidence="3" id="KW-1003">Cell membrane</keyword>
<dbReference type="RefSeq" id="WP_203654269.1">
    <property type="nucleotide sequence ID" value="NZ_BAAAZM010000010.1"/>
</dbReference>
<dbReference type="InterPro" id="IPR051393">
    <property type="entry name" value="ABC_transporter_permease"/>
</dbReference>
<evidence type="ECO:0000256" key="1">
    <source>
        <dbReference type="ARBA" id="ARBA00004651"/>
    </source>
</evidence>
<keyword evidence="6 7" id="KW-0472">Membrane</keyword>
<keyword evidence="2 7" id="KW-0813">Transport</keyword>
<dbReference type="SUPFAM" id="SSF161098">
    <property type="entry name" value="MetI-like"/>
    <property type="match status" value="1"/>
</dbReference>
<feature type="transmembrane region" description="Helical" evidence="7">
    <location>
        <begin position="283"/>
        <end position="301"/>
    </location>
</feature>
<dbReference type="InterPro" id="IPR035906">
    <property type="entry name" value="MetI-like_sf"/>
</dbReference>
<feature type="domain" description="ABC transmembrane type-1" evidence="8">
    <location>
        <begin position="86"/>
        <end position="301"/>
    </location>
</feature>
<evidence type="ECO:0000259" key="8">
    <source>
        <dbReference type="PROSITE" id="PS50928"/>
    </source>
</evidence>
<reference evidence="9" key="1">
    <citation type="submission" date="2021-01" db="EMBL/GenBank/DDBJ databases">
        <title>Whole genome shotgun sequence of Actinocatenispora rupis NBRC 107355.</title>
        <authorList>
            <person name="Komaki H."/>
            <person name="Tamura T."/>
        </authorList>
    </citation>
    <scope>NUCLEOTIDE SEQUENCE</scope>
    <source>
        <strain evidence="9">NBRC 107355</strain>
    </source>
</reference>
<dbReference type="GO" id="GO:0005886">
    <property type="term" value="C:plasma membrane"/>
    <property type="evidence" value="ECO:0007669"/>
    <property type="project" value="UniProtKB-SubCell"/>
</dbReference>
<evidence type="ECO:0000256" key="5">
    <source>
        <dbReference type="ARBA" id="ARBA00022989"/>
    </source>
</evidence>
<dbReference type="Pfam" id="PF00528">
    <property type="entry name" value="BPD_transp_1"/>
    <property type="match status" value="1"/>
</dbReference>
<dbReference type="CDD" id="cd06261">
    <property type="entry name" value="TM_PBP2"/>
    <property type="match status" value="1"/>
</dbReference>
<evidence type="ECO:0000256" key="2">
    <source>
        <dbReference type="ARBA" id="ARBA00022448"/>
    </source>
</evidence>
<protein>
    <submittedName>
        <fullName evidence="9">ABC transporter permease</fullName>
    </submittedName>
</protein>
<organism evidence="9 10">
    <name type="scientific">Actinocatenispora rupis</name>
    <dbReference type="NCBI Taxonomy" id="519421"/>
    <lineage>
        <taxon>Bacteria</taxon>
        <taxon>Bacillati</taxon>
        <taxon>Actinomycetota</taxon>
        <taxon>Actinomycetes</taxon>
        <taxon>Micromonosporales</taxon>
        <taxon>Micromonosporaceae</taxon>
        <taxon>Actinocatenispora</taxon>
    </lineage>
</organism>
<gene>
    <name evidence="9" type="ORF">Aru02nite_03380</name>
</gene>
<feature type="transmembrane region" description="Helical" evidence="7">
    <location>
        <begin position="175"/>
        <end position="200"/>
    </location>
</feature>
<evidence type="ECO:0000313" key="10">
    <source>
        <dbReference type="Proteomes" id="UP000612808"/>
    </source>
</evidence>
<feature type="transmembrane region" description="Helical" evidence="7">
    <location>
        <begin position="122"/>
        <end position="145"/>
    </location>
</feature>
<dbReference type="InterPro" id="IPR000515">
    <property type="entry name" value="MetI-like"/>
</dbReference>
<keyword evidence="4 7" id="KW-0812">Transmembrane</keyword>
<dbReference type="PANTHER" id="PTHR30193">
    <property type="entry name" value="ABC TRANSPORTER PERMEASE PROTEIN"/>
    <property type="match status" value="1"/>
</dbReference>